<evidence type="ECO:0000259" key="2">
    <source>
        <dbReference type="Pfam" id="PF01551"/>
    </source>
</evidence>
<name>A0A1F4PYW9_UNCSA</name>
<dbReference type="Gene3D" id="2.70.70.10">
    <property type="entry name" value="Glucose Permease (Domain IIA)"/>
    <property type="match status" value="1"/>
</dbReference>
<dbReference type="SUPFAM" id="SSF51261">
    <property type="entry name" value="Duplicated hybrid motif"/>
    <property type="match status" value="1"/>
</dbReference>
<organism evidence="3 4">
    <name type="scientific">candidate division WOR-1 bacterium RIFCSPHIGHO2_01_FULL_53_15</name>
    <dbReference type="NCBI Taxonomy" id="1802564"/>
    <lineage>
        <taxon>Bacteria</taxon>
        <taxon>Bacillati</taxon>
        <taxon>Saganbacteria</taxon>
    </lineage>
</organism>
<evidence type="ECO:0000256" key="1">
    <source>
        <dbReference type="SAM" id="SignalP"/>
    </source>
</evidence>
<dbReference type="CDD" id="cd12797">
    <property type="entry name" value="M23_peptidase"/>
    <property type="match status" value="1"/>
</dbReference>
<dbReference type="AlphaFoldDB" id="A0A1F4PYW9"/>
<sequence length="282" mass="31015">MKTTTLFLALSIVIAGQAFAALPKVTIGHAMARQGRSFTVKLVPAEEIAGASAEFLGQKIRFFKNGDEYRAIIGIAPEQKSGKHNLALTIEEDNGRAEKIVKPIKVLPYKFPSVSFWLKPAKKKLLAKDLIAEEWARIEKTLIVESPDQKWQGLFSLPVSGPVSMQFGTKEFVNRQKRGQHRGTDLAVPMGTKVAAPNRGRVVFAEKLKAFGGTMVIDHGQGIHTLYFHLSKFLAEVGEEVGKGEMIALTGNSGISSGPHLHWGMSVHNLRVDPMQWTKTSF</sequence>
<gene>
    <name evidence="3" type="ORF">A2625_02190</name>
</gene>
<feature type="chain" id="PRO_5009513415" description="M23ase beta-sheet core domain-containing protein" evidence="1">
    <location>
        <begin position="21"/>
        <end position="282"/>
    </location>
</feature>
<dbReference type="EMBL" id="METM01000033">
    <property type="protein sequence ID" value="OGB88837.1"/>
    <property type="molecule type" value="Genomic_DNA"/>
</dbReference>
<dbReference type="PANTHER" id="PTHR21666:SF270">
    <property type="entry name" value="MUREIN HYDROLASE ACTIVATOR ENVC"/>
    <property type="match status" value="1"/>
</dbReference>
<keyword evidence="1" id="KW-0732">Signal</keyword>
<dbReference type="PANTHER" id="PTHR21666">
    <property type="entry name" value="PEPTIDASE-RELATED"/>
    <property type="match status" value="1"/>
</dbReference>
<dbReference type="InterPro" id="IPR011055">
    <property type="entry name" value="Dup_hybrid_motif"/>
</dbReference>
<feature type="signal peptide" evidence="1">
    <location>
        <begin position="1"/>
        <end position="20"/>
    </location>
</feature>
<accession>A0A1F4PYW9</accession>
<evidence type="ECO:0000313" key="4">
    <source>
        <dbReference type="Proteomes" id="UP000178724"/>
    </source>
</evidence>
<feature type="domain" description="M23ase beta-sheet core" evidence="2">
    <location>
        <begin position="180"/>
        <end position="274"/>
    </location>
</feature>
<dbReference type="InterPro" id="IPR016047">
    <property type="entry name" value="M23ase_b-sheet_dom"/>
</dbReference>
<dbReference type="GO" id="GO:0004222">
    <property type="term" value="F:metalloendopeptidase activity"/>
    <property type="evidence" value="ECO:0007669"/>
    <property type="project" value="TreeGrafter"/>
</dbReference>
<protein>
    <recommendedName>
        <fullName evidence="2">M23ase beta-sheet core domain-containing protein</fullName>
    </recommendedName>
</protein>
<comment type="caution">
    <text evidence="3">The sequence shown here is derived from an EMBL/GenBank/DDBJ whole genome shotgun (WGS) entry which is preliminary data.</text>
</comment>
<reference evidence="3 4" key="1">
    <citation type="journal article" date="2016" name="Nat. Commun.">
        <title>Thousands of microbial genomes shed light on interconnected biogeochemical processes in an aquifer system.</title>
        <authorList>
            <person name="Anantharaman K."/>
            <person name="Brown C.T."/>
            <person name="Hug L.A."/>
            <person name="Sharon I."/>
            <person name="Castelle C.J."/>
            <person name="Probst A.J."/>
            <person name="Thomas B.C."/>
            <person name="Singh A."/>
            <person name="Wilkins M.J."/>
            <person name="Karaoz U."/>
            <person name="Brodie E.L."/>
            <person name="Williams K.H."/>
            <person name="Hubbard S.S."/>
            <person name="Banfield J.F."/>
        </authorList>
    </citation>
    <scope>NUCLEOTIDE SEQUENCE [LARGE SCALE GENOMIC DNA]</scope>
</reference>
<evidence type="ECO:0000313" key="3">
    <source>
        <dbReference type="EMBL" id="OGB88837.1"/>
    </source>
</evidence>
<proteinExistence type="predicted"/>
<dbReference type="Proteomes" id="UP000178724">
    <property type="component" value="Unassembled WGS sequence"/>
</dbReference>
<dbReference type="InterPro" id="IPR050570">
    <property type="entry name" value="Cell_wall_metabolism_enzyme"/>
</dbReference>
<dbReference type="Pfam" id="PF01551">
    <property type="entry name" value="Peptidase_M23"/>
    <property type="match status" value="1"/>
</dbReference>